<keyword evidence="8" id="KW-1185">Reference proteome</keyword>
<keyword evidence="3 5" id="KW-1133">Transmembrane helix</keyword>
<evidence type="ECO:0000256" key="1">
    <source>
        <dbReference type="ARBA" id="ARBA00004141"/>
    </source>
</evidence>
<accession>A0ABS9QBI0</accession>
<evidence type="ECO:0000256" key="4">
    <source>
        <dbReference type="ARBA" id="ARBA00023136"/>
    </source>
</evidence>
<organism evidence="7 8">
    <name type="scientific">Mesorhizobium retamae</name>
    <dbReference type="NCBI Taxonomy" id="2912854"/>
    <lineage>
        <taxon>Bacteria</taxon>
        <taxon>Pseudomonadati</taxon>
        <taxon>Pseudomonadota</taxon>
        <taxon>Alphaproteobacteria</taxon>
        <taxon>Hyphomicrobiales</taxon>
        <taxon>Phyllobacteriaceae</taxon>
        <taxon>Mesorhizobium</taxon>
    </lineage>
</organism>
<dbReference type="Proteomes" id="UP001201701">
    <property type="component" value="Unassembled WGS sequence"/>
</dbReference>
<evidence type="ECO:0000256" key="5">
    <source>
        <dbReference type="SAM" id="Phobius"/>
    </source>
</evidence>
<dbReference type="PANTHER" id="PTHR37958:SF1">
    <property type="entry name" value="SODIUM-POTASSIUM_PROTON ANTIPORTER CHAA"/>
    <property type="match status" value="1"/>
</dbReference>
<feature type="transmembrane region" description="Helical" evidence="5">
    <location>
        <begin position="170"/>
        <end position="189"/>
    </location>
</feature>
<feature type="transmembrane region" description="Helical" evidence="5">
    <location>
        <begin position="346"/>
        <end position="365"/>
    </location>
</feature>
<feature type="transmembrane region" description="Helical" evidence="5">
    <location>
        <begin position="138"/>
        <end position="158"/>
    </location>
</feature>
<feature type="transmembrane region" description="Helical" evidence="5">
    <location>
        <begin position="70"/>
        <end position="92"/>
    </location>
</feature>
<dbReference type="InterPro" id="IPR004837">
    <property type="entry name" value="NaCa_Exmemb"/>
</dbReference>
<evidence type="ECO:0000259" key="6">
    <source>
        <dbReference type="Pfam" id="PF01699"/>
    </source>
</evidence>
<dbReference type="PANTHER" id="PTHR37958">
    <property type="entry name" value="SODIUM-POTASSIUM/PROTON ANTIPORTER CHAA"/>
    <property type="match status" value="1"/>
</dbReference>
<reference evidence="7 8" key="1">
    <citation type="submission" date="2022-02" db="EMBL/GenBank/DDBJ databases">
        <title>Draft genome sequence of Mezorhizobium retamae strain IRAMC:0171 isolated from Retama raetam nodules.</title>
        <authorList>
            <person name="Bengaied R."/>
            <person name="Sbissi I."/>
            <person name="Huber K."/>
            <person name="Ghodbane F."/>
            <person name="Nouioui I."/>
            <person name="Tarhouni M."/>
            <person name="Gtari M."/>
        </authorList>
    </citation>
    <scope>NUCLEOTIDE SEQUENCE [LARGE SCALE GENOMIC DNA]</scope>
    <source>
        <strain evidence="7 8">IRAMC:0171</strain>
    </source>
</reference>
<feature type="transmembrane region" description="Helical" evidence="5">
    <location>
        <begin position="317"/>
        <end position="339"/>
    </location>
</feature>
<comment type="caution">
    <text evidence="7">The sequence shown here is derived from an EMBL/GenBank/DDBJ whole genome shotgun (WGS) entry which is preliminary data.</text>
</comment>
<keyword evidence="2 5" id="KW-0812">Transmembrane</keyword>
<evidence type="ECO:0000313" key="7">
    <source>
        <dbReference type="EMBL" id="MCG7504770.1"/>
    </source>
</evidence>
<feature type="domain" description="Sodium/calcium exchanger membrane region" evidence="6">
    <location>
        <begin position="222"/>
        <end position="363"/>
    </location>
</feature>
<name>A0ABS9QBI0_9HYPH</name>
<proteinExistence type="predicted"/>
<dbReference type="InterPro" id="IPR052946">
    <property type="entry name" value="Alkaline_pH_Ca-Antiporter"/>
</dbReference>
<evidence type="ECO:0000256" key="3">
    <source>
        <dbReference type="ARBA" id="ARBA00022989"/>
    </source>
</evidence>
<keyword evidence="4 5" id="KW-0472">Membrane</keyword>
<evidence type="ECO:0000313" key="8">
    <source>
        <dbReference type="Proteomes" id="UP001201701"/>
    </source>
</evidence>
<feature type="transmembrane region" description="Helical" evidence="5">
    <location>
        <begin position="104"/>
        <end position="126"/>
    </location>
</feature>
<sequence>MNLDRKIAVNVGLPVFALIVSLAFGEFPMDDANLPFRMALIAMTIGLLVATVFVVLRHAETVAHHVGEPYGTLVLTLSVTTIEASLIVSMMLHGANNPTLARESVFSTVMIVCAGVVGVCITLGGWRHRHQDLKRQGTSAFLAMLIALTGFTLVLPNFTLASDPGTFSPTQMEFVSILSILLYGSFVLAQMKRYRADFVEDMALSTAERRDDRGKGVAVSSALLVIGLVGIVLLAENAAAGLEDGLVSLGIEQSDAVVGAFIATLVLMPESVAAIKAALRNELQRSLNIALGSACATIGLTIPVVATAGLLTGRSLTLGLSSGDTVLLVVALGTSIVSFGTGRTTVLTGLVHLVVFFAYLLLIVAP</sequence>
<feature type="transmembrane region" description="Helical" evidence="5">
    <location>
        <begin position="36"/>
        <end position="58"/>
    </location>
</feature>
<feature type="transmembrane region" description="Helical" evidence="5">
    <location>
        <begin position="217"/>
        <end position="236"/>
    </location>
</feature>
<dbReference type="RefSeq" id="WP_239363058.1">
    <property type="nucleotide sequence ID" value="NZ_JAKREW010000004.1"/>
</dbReference>
<protein>
    <submittedName>
        <fullName evidence="7">Ionic transporter</fullName>
    </submittedName>
</protein>
<evidence type="ECO:0000256" key="2">
    <source>
        <dbReference type="ARBA" id="ARBA00022692"/>
    </source>
</evidence>
<comment type="subcellular location">
    <subcellularLocation>
        <location evidence="1">Membrane</location>
        <topology evidence="1">Multi-pass membrane protein</topology>
    </subcellularLocation>
</comment>
<gene>
    <name evidence="7" type="ORF">L4923_07015</name>
</gene>
<feature type="transmembrane region" description="Helical" evidence="5">
    <location>
        <begin position="256"/>
        <end position="275"/>
    </location>
</feature>
<feature type="transmembrane region" description="Helical" evidence="5">
    <location>
        <begin position="7"/>
        <end position="24"/>
    </location>
</feature>
<feature type="transmembrane region" description="Helical" evidence="5">
    <location>
        <begin position="287"/>
        <end position="311"/>
    </location>
</feature>
<dbReference type="Pfam" id="PF01699">
    <property type="entry name" value="Na_Ca_ex"/>
    <property type="match status" value="2"/>
</dbReference>
<feature type="domain" description="Sodium/calcium exchanger membrane region" evidence="6">
    <location>
        <begin position="39"/>
        <end position="191"/>
    </location>
</feature>
<dbReference type="EMBL" id="JAKREW010000004">
    <property type="protein sequence ID" value="MCG7504770.1"/>
    <property type="molecule type" value="Genomic_DNA"/>
</dbReference>